<dbReference type="STRING" id="1273541.Pyrde_2020"/>
<keyword evidence="4" id="KW-1185">Reference proteome</keyword>
<name>A0A0P0N5J5_9CREN</name>
<evidence type="ECO:0000313" key="2">
    <source>
        <dbReference type="EMBL" id="OWJ54780.1"/>
    </source>
</evidence>
<dbReference type="Proteomes" id="UP000058613">
    <property type="component" value="Chromosome"/>
</dbReference>
<proteinExistence type="predicted"/>
<accession>A0A0P0N5J5</accession>
<reference evidence="1 3" key="1">
    <citation type="submission" date="2015-10" db="EMBL/GenBank/DDBJ databases">
        <title>Complete genome sequence of hyperthermophilic archaeon Pyrodictium delaneyi Su06.</title>
        <authorList>
            <person name="Jung J.-H."/>
            <person name="Lin J."/>
            <person name="Holden J.F."/>
            <person name="Park C.-S."/>
        </authorList>
    </citation>
    <scope>NUCLEOTIDE SEQUENCE [LARGE SCALE GENOMIC DNA]</scope>
    <source>
        <strain evidence="1 3">Su06</strain>
    </source>
</reference>
<gene>
    <name evidence="2" type="ORF">Pdsh_03415</name>
    <name evidence="1" type="ORF">Pyrde_2020</name>
</gene>
<sequence>MSEQVEGCHKSPYLIPQLFIEGLDSDEFLVLRDSIAKRSMECPKDARCFGKAIYGVELDSIVDLVAKKCTRSFIVVLPPDYRRGLLVEAGSYVEPIPLEGMRVAVEVCEGSKVGIEDTIGFIATRKFEVRHIRSHVEGVIVYIYSSPESGPDRNIVLVAPREVVKEIEVQS</sequence>
<evidence type="ECO:0000313" key="1">
    <source>
        <dbReference type="EMBL" id="ALL02063.1"/>
    </source>
</evidence>
<dbReference type="AlphaFoldDB" id="A0A0P0N5J5"/>
<dbReference type="Proteomes" id="UP000196694">
    <property type="component" value="Unassembled WGS sequence"/>
</dbReference>
<evidence type="ECO:0008006" key="5">
    <source>
        <dbReference type="Google" id="ProtNLM"/>
    </source>
</evidence>
<dbReference type="RefSeq" id="WP_055410487.1">
    <property type="nucleotide sequence ID" value="NZ_CP013011.1"/>
</dbReference>
<dbReference type="EMBL" id="NCQP01000002">
    <property type="protein sequence ID" value="OWJ54780.1"/>
    <property type="molecule type" value="Genomic_DNA"/>
</dbReference>
<dbReference type="EMBL" id="CP013011">
    <property type="protein sequence ID" value="ALL02063.1"/>
    <property type="molecule type" value="Genomic_DNA"/>
</dbReference>
<dbReference type="Pfam" id="PF09891">
    <property type="entry name" value="DUF2118"/>
    <property type="match status" value="1"/>
</dbReference>
<dbReference type="KEGG" id="pdl:Pyrde_2020"/>
<evidence type="ECO:0000313" key="3">
    <source>
        <dbReference type="Proteomes" id="UP000058613"/>
    </source>
</evidence>
<reference evidence="2 4" key="2">
    <citation type="submission" date="2017-05" db="EMBL/GenBank/DDBJ databases">
        <title>The draft genome of the hyperthermophilic archaeon 'Pyrodictium delaneyi strain Hulk', an iron and nitrate reducer, reveals the capacity for sulfate reduction.</title>
        <authorList>
            <person name="Demey L.M."/>
            <person name="Miller C."/>
            <person name="Manzella M."/>
            <person name="Reguera G."/>
            <person name="Kashefi K."/>
        </authorList>
    </citation>
    <scope>NUCLEOTIDE SEQUENCE [LARGE SCALE GENOMIC DNA]</scope>
    <source>
        <strain evidence="2 4">Hulk</strain>
    </source>
</reference>
<dbReference type="Gene3D" id="2.40.50.100">
    <property type="match status" value="1"/>
</dbReference>
<evidence type="ECO:0000313" key="4">
    <source>
        <dbReference type="Proteomes" id="UP000196694"/>
    </source>
</evidence>
<protein>
    <recommendedName>
        <fullName evidence="5">DUF2118 domain-containing protein</fullName>
    </recommendedName>
</protein>
<dbReference type="OrthoDB" id="17793at2157"/>
<organism evidence="1 3">
    <name type="scientific">Pyrodictium delaneyi</name>
    <dbReference type="NCBI Taxonomy" id="1273541"/>
    <lineage>
        <taxon>Archaea</taxon>
        <taxon>Thermoproteota</taxon>
        <taxon>Thermoprotei</taxon>
        <taxon>Desulfurococcales</taxon>
        <taxon>Pyrodictiaceae</taxon>
        <taxon>Pyrodictium</taxon>
    </lineage>
</organism>
<dbReference type="GeneID" id="26100359"/>
<dbReference type="InterPro" id="IPR019217">
    <property type="entry name" value="DUF2118"/>
</dbReference>